<sequence length="412" mass="46400">MIGRGTRLSADLFGPGRHKEHFLVFDFCQNFEFFNQNPAITEGALGISLGAKLFKTRVELVGEIAQQQEADETLSSLRQSVIDRLYDEVTGMSLDNFIVRPKRRFVEKFQARNAWDPLGPDDRAELTEHIAGLPSSYEDDDLAAKQFDYLVLLAQLAILRADPALVNHQARIMGIASQLEELGNVPMVAAVMTLILDVQTDEFWQDINLPILENVRRRLRQLVKLIEPKERKIVYTDFQDEIGAAIDVALPNIGAGTDKARFLMKVRHFLTQHENHITIQKLRRNEQLTPQDLTELERIFLTESVASPEDLERIRGEGGLGLFVRSLIGLDREAAKQALADFVSGRTLSANQIEFVDLIIDYLMDRGVMDPRRLYESPFTDVDDQGVSGVFTPTEVKILVETLAQVKAKAAA</sequence>
<organism evidence="2 3">
    <name type="scientific">Methylocapsa polymorpha</name>
    <dbReference type="NCBI Taxonomy" id="3080828"/>
    <lineage>
        <taxon>Bacteria</taxon>
        <taxon>Pseudomonadati</taxon>
        <taxon>Pseudomonadota</taxon>
        <taxon>Alphaproteobacteria</taxon>
        <taxon>Hyphomicrobiales</taxon>
        <taxon>Beijerinckiaceae</taxon>
        <taxon>Methylocapsa</taxon>
    </lineage>
</organism>
<dbReference type="PANTHER" id="PTHR47396:SF1">
    <property type="entry name" value="ATP-DEPENDENT HELICASE IRC3-RELATED"/>
    <property type="match status" value="1"/>
</dbReference>
<gene>
    <name evidence="2" type="ORF">RZS28_10755</name>
</gene>
<dbReference type="InterPro" id="IPR050742">
    <property type="entry name" value="Helicase_Restrict-Modif_Enz"/>
</dbReference>
<dbReference type="InterPro" id="IPR013670">
    <property type="entry name" value="EcoEI_R_C_dom"/>
</dbReference>
<accession>A0ABZ0HQW4</accession>
<proteinExistence type="predicted"/>
<name>A0ABZ0HQW4_9HYPH</name>
<feature type="domain" description="EcoEI R protein C-terminal" evidence="1">
    <location>
        <begin position="261"/>
        <end position="405"/>
    </location>
</feature>
<evidence type="ECO:0000313" key="2">
    <source>
        <dbReference type="EMBL" id="WOJ88321.1"/>
    </source>
</evidence>
<dbReference type="RefSeq" id="WP_407337757.1">
    <property type="nucleotide sequence ID" value="NZ_CP136862.1"/>
</dbReference>
<dbReference type="Proteomes" id="UP001626536">
    <property type="component" value="Chromosome"/>
</dbReference>
<protein>
    <submittedName>
        <fullName evidence="2">Type I restriction-modification enzyme R subunit C-terminal domain-containing protein</fullName>
    </submittedName>
</protein>
<dbReference type="Pfam" id="PF08463">
    <property type="entry name" value="EcoEI_R_C"/>
    <property type="match status" value="1"/>
</dbReference>
<reference evidence="2 3" key="1">
    <citation type="submission" date="2023-10" db="EMBL/GenBank/DDBJ databases">
        <title>Novel methanotroph of the genus Methylocapsa from a subarctic wetland.</title>
        <authorList>
            <person name="Belova S.E."/>
            <person name="Oshkin I.Y."/>
            <person name="Miroshnikov K."/>
            <person name="Dedysh S.N."/>
        </authorList>
    </citation>
    <scope>NUCLEOTIDE SEQUENCE [LARGE SCALE GENOMIC DNA]</scope>
    <source>
        <strain evidence="2 3">RX1</strain>
    </source>
</reference>
<keyword evidence="3" id="KW-1185">Reference proteome</keyword>
<dbReference type="PANTHER" id="PTHR47396">
    <property type="entry name" value="TYPE I RESTRICTION ENZYME ECOKI R PROTEIN"/>
    <property type="match status" value="1"/>
</dbReference>
<dbReference type="EMBL" id="CP136862">
    <property type="protein sequence ID" value="WOJ88321.1"/>
    <property type="molecule type" value="Genomic_DNA"/>
</dbReference>
<evidence type="ECO:0000259" key="1">
    <source>
        <dbReference type="Pfam" id="PF08463"/>
    </source>
</evidence>
<evidence type="ECO:0000313" key="3">
    <source>
        <dbReference type="Proteomes" id="UP001626536"/>
    </source>
</evidence>